<dbReference type="SMART" id="SM00612">
    <property type="entry name" value="Kelch"/>
    <property type="match status" value="2"/>
</dbReference>
<dbReference type="SMART" id="SM00875">
    <property type="entry name" value="BACK"/>
    <property type="match status" value="1"/>
</dbReference>
<comment type="caution">
    <text evidence="6">The sequence shown here is derived from an EMBL/GenBank/DDBJ whole genome shotgun (WGS) entry which is preliminary data.</text>
</comment>
<dbReference type="InterPro" id="IPR011333">
    <property type="entry name" value="SKP1/BTB/POZ_sf"/>
</dbReference>
<dbReference type="PANTHER" id="PTHR24412:SF497">
    <property type="entry name" value="KELCH-LIKE PROTEIN 18"/>
    <property type="match status" value="1"/>
</dbReference>
<evidence type="ECO:0000256" key="4">
    <source>
        <dbReference type="ARBA" id="ARBA00022786"/>
    </source>
</evidence>
<reference evidence="7" key="1">
    <citation type="journal article" date="2015" name="Nat. Genet.">
        <title>The genome and transcriptome of the zoonotic hookworm Ancylostoma ceylanicum identify infection-specific gene families.</title>
        <authorList>
            <person name="Schwarz E.M."/>
            <person name="Hu Y."/>
            <person name="Antoshechkin I."/>
            <person name="Miller M.M."/>
            <person name="Sternberg P.W."/>
            <person name="Aroian R.V."/>
        </authorList>
    </citation>
    <scope>NUCLEOTIDE SEQUENCE</scope>
    <source>
        <strain evidence="7">HY135</strain>
    </source>
</reference>
<dbReference type="InterPro" id="IPR006652">
    <property type="entry name" value="Kelch_1"/>
</dbReference>
<dbReference type="OrthoDB" id="45365at2759"/>
<dbReference type="Pfam" id="PF01344">
    <property type="entry name" value="Kelch_1"/>
    <property type="match status" value="2"/>
</dbReference>
<dbReference type="PIRSF" id="PIRSF037037">
    <property type="entry name" value="Kelch-like_protein_gigaxonin"/>
    <property type="match status" value="1"/>
</dbReference>
<organism evidence="6 7">
    <name type="scientific">Ancylostoma ceylanicum</name>
    <dbReference type="NCBI Taxonomy" id="53326"/>
    <lineage>
        <taxon>Eukaryota</taxon>
        <taxon>Metazoa</taxon>
        <taxon>Ecdysozoa</taxon>
        <taxon>Nematoda</taxon>
        <taxon>Chromadorea</taxon>
        <taxon>Rhabditida</taxon>
        <taxon>Rhabditina</taxon>
        <taxon>Rhabditomorpha</taxon>
        <taxon>Strongyloidea</taxon>
        <taxon>Ancylostomatidae</taxon>
        <taxon>Ancylostomatinae</taxon>
        <taxon>Ancylostoma</taxon>
    </lineage>
</organism>
<dbReference type="SUPFAM" id="SSF54695">
    <property type="entry name" value="POZ domain"/>
    <property type="match status" value="1"/>
</dbReference>
<evidence type="ECO:0000313" key="7">
    <source>
        <dbReference type="Proteomes" id="UP000024635"/>
    </source>
</evidence>
<evidence type="ECO:0000259" key="5">
    <source>
        <dbReference type="SMART" id="SM00875"/>
    </source>
</evidence>
<feature type="domain" description="BACK" evidence="5">
    <location>
        <begin position="139"/>
        <end position="240"/>
    </location>
</feature>
<dbReference type="EMBL" id="JARK01001508">
    <property type="protein sequence ID" value="EYB94397.1"/>
    <property type="molecule type" value="Genomic_DNA"/>
</dbReference>
<sequence length="516" mass="59105">MMRNMMTWLDLPQLGPPPIVITPAVMTPAFMAPPTPGYLNYESVEYLVSYCYCGQLNVPAEHLLLLMITADALNIRFDICSDLNYESVEYLVSYCYCGQLNVPAEHLLLLMITADALNLDDVKEKGADMLVSWLNPVNALEIKAFCETLRCRKAVEEIVLFLQKYFVQISRTDSFLKMSVDDLVLLLDMDEVHVDAEERVFEAALRWLEVDSGRAKYTSRILKSVRLSLLEPSFIVYSVSPHPLIREDLKCRDLKYGQHWSQAVLLALLRHDRSRQHSLDIEVFSHFLTKTHESVARNERNCSLAFSDSQHCQTMFHSLTGQVDEAKNCHLAIDGYIAPSLCRTPRLCRHMPGLIYVIGGYTENKPTDTLYIYNPLTKNWRNASCMDFARGDPAVAACGNKIYVLGGLDTIGKWNGFECYDAWEDKWQKLQPLNRKLCSSFAAVVGEKLYLMGGDNAKDSYREVEKLHFSIQFKMTLILTLLVCQRRVIVHYGEVWFCIQCNVVRYRSRCVWSDFA</sequence>
<proteinExistence type="predicted"/>
<dbReference type="Gene3D" id="3.30.710.10">
    <property type="entry name" value="Potassium Channel Kv1.1, Chain A"/>
    <property type="match status" value="1"/>
</dbReference>
<evidence type="ECO:0000256" key="2">
    <source>
        <dbReference type="ARBA" id="ARBA00022441"/>
    </source>
</evidence>
<gene>
    <name evidence="6" type="primary">Acey_s0172.g369</name>
    <name evidence="6" type="ORF">Y032_0172g369</name>
</gene>
<name>A0A016SVG3_9BILA</name>
<evidence type="ECO:0000256" key="1">
    <source>
        <dbReference type="ARBA" id="ARBA00004906"/>
    </source>
</evidence>
<dbReference type="InterPro" id="IPR011705">
    <property type="entry name" value="BACK"/>
</dbReference>
<accession>A0A016SVG3</accession>
<comment type="pathway">
    <text evidence="1">Protein modification; protein ubiquitination.</text>
</comment>
<dbReference type="SUPFAM" id="SSF117281">
    <property type="entry name" value="Kelch motif"/>
    <property type="match status" value="1"/>
</dbReference>
<evidence type="ECO:0000256" key="3">
    <source>
        <dbReference type="ARBA" id="ARBA00022737"/>
    </source>
</evidence>
<keyword evidence="4" id="KW-0833">Ubl conjugation pathway</keyword>
<dbReference type="Gene3D" id="1.25.40.420">
    <property type="match status" value="1"/>
</dbReference>
<dbReference type="Gene3D" id="2.120.10.80">
    <property type="entry name" value="Kelch-type beta propeller"/>
    <property type="match status" value="1"/>
</dbReference>
<dbReference type="InterPro" id="IPR017096">
    <property type="entry name" value="BTB-kelch_protein"/>
</dbReference>
<dbReference type="PANTHER" id="PTHR24412">
    <property type="entry name" value="KELCH PROTEIN"/>
    <property type="match status" value="1"/>
</dbReference>
<evidence type="ECO:0000313" key="6">
    <source>
        <dbReference type="EMBL" id="EYB94397.1"/>
    </source>
</evidence>
<keyword evidence="3" id="KW-0677">Repeat</keyword>
<dbReference type="AlphaFoldDB" id="A0A016SVG3"/>
<dbReference type="FunFam" id="1.25.40.420:FF:000001">
    <property type="entry name" value="Kelch-like family member 12"/>
    <property type="match status" value="1"/>
</dbReference>
<keyword evidence="2" id="KW-0880">Kelch repeat</keyword>
<keyword evidence="7" id="KW-1185">Reference proteome</keyword>
<protein>
    <recommendedName>
        <fullName evidence="5">BACK domain-containing protein</fullName>
    </recommendedName>
</protein>
<dbReference type="Proteomes" id="UP000024635">
    <property type="component" value="Unassembled WGS sequence"/>
</dbReference>
<dbReference type="Pfam" id="PF07707">
    <property type="entry name" value="BACK"/>
    <property type="match status" value="1"/>
</dbReference>
<dbReference type="InterPro" id="IPR015915">
    <property type="entry name" value="Kelch-typ_b-propeller"/>
</dbReference>